<dbReference type="SUPFAM" id="SSF52540">
    <property type="entry name" value="P-loop containing nucleoside triphosphate hydrolases"/>
    <property type="match status" value="2"/>
</dbReference>
<dbReference type="OrthoDB" id="2110130at2759"/>
<feature type="compositionally biased region" description="Basic and acidic residues" evidence="4">
    <location>
        <begin position="674"/>
        <end position="685"/>
    </location>
</feature>
<dbReference type="InterPro" id="IPR017871">
    <property type="entry name" value="ABC_transporter-like_CS"/>
</dbReference>
<dbReference type="InterPro" id="IPR003593">
    <property type="entry name" value="AAA+_ATPase"/>
</dbReference>
<feature type="compositionally biased region" description="Acidic residues" evidence="4">
    <location>
        <begin position="664"/>
        <end position="673"/>
    </location>
</feature>
<sequence length="723" mass="79814">MVVRKARGDKGSPSAIHCSSQQSRFHTETLDTSREIDLKDVVISVGERELVSGAHLRLKDGVKYALVGRNGTGKSTVLAALADKLIPGINPDLRILLLSQVVDSTRSSEVETRTVLEHVVHGDNERTRNVKRLEALTKAVDLTQPIETERIVRSLELEDRQEELVQAQLVAKRRSGTRGKAAREAEIHAMKRVAEAEARLGDVDSNGPSLDVLAQATDMLNDVQATLEVLDSATTEARAATILSGLGFTEEMMNGRYSALSGGWRSRCSLATSLLVRSDVLLLDECTNFLDLEATIWLEHFLRDETRTLVIVSHDQAFLTAVVEETIILRNQAFRYFEGTPAAYEIEERKTAKRLTTQQEALDKKREHVEKSIQRGIASAKKTGDENRQRMAKSRQKKLDERWGLEQSASGHRFKLNRDLVGYYTSRRAEIAVQEHESATKIIVPSPEKLRTLGDLVHFDQVEYSFPSAKTPLLAKVTFTVEQGGRVAFVGANGNGKSTLAKLIVGELVPTKGKIARHPQLRLGYFSQHSVENLTLKTTSAQGGPVTALSHFLEHFEAEGEKVLESEARACLGSFGLKGDIASDTPLSQLSGGQKVRLALALIVFRPPPLLLLDEVTTHLDFSTIKALSKALKSFSGGIVLITHDRWFSRVVVEGETFQAASGIEDEDEEVEEEASRDSVEEGAAKRGQTFRVGRGGIKLIEQGMAGYVASVERKLAMRRTWR</sequence>
<dbReference type="PANTHER" id="PTHR19211">
    <property type="entry name" value="ATP-BINDING TRANSPORT PROTEIN-RELATED"/>
    <property type="match status" value="1"/>
</dbReference>
<evidence type="ECO:0000256" key="3">
    <source>
        <dbReference type="ARBA" id="ARBA00022840"/>
    </source>
</evidence>
<evidence type="ECO:0000256" key="4">
    <source>
        <dbReference type="SAM" id="MobiDB-lite"/>
    </source>
</evidence>
<feature type="region of interest" description="Disordered" evidence="4">
    <location>
        <begin position="663"/>
        <end position="686"/>
    </location>
</feature>
<dbReference type="PANTHER" id="PTHR19211:SF135">
    <property type="entry name" value="ATPASE, PUTATIVE (AFU_ORTHOLOGUE AFUA_1G16440)-RELATED"/>
    <property type="match status" value="1"/>
</dbReference>
<evidence type="ECO:0000259" key="5">
    <source>
        <dbReference type="PROSITE" id="PS50893"/>
    </source>
</evidence>
<keyword evidence="1" id="KW-0677">Repeat</keyword>
<dbReference type="InterPro" id="IPR027417">
    <property type="entry name" value="P-loop_NTPase"/>
</dbReference>
<evidence type="ECO:0000256" key="1">
    <source>
        <dbReference type="ARBA" id="ARBA00022737"/>
    </source>
</evidence>
<keyword evidence="3 6" id="KW-0067">ATP-binding</keyword>
<evidence type="ECO:0000313" key="6">
    <source>
        <dbReference type="EMBL" id="GEM07695.1"/>
    </source>
</evidence>
<dbReference type="Pfam" id="PF00005">
    <property type="entry name" value="ABC_tran"/>
    <property type="match status" value="2"/>
</dbReference>
<evidence type="ECO:0000256" key="2">
    <source>
        <dbReference type="ARBA" id="ARBA00022741"/>
    </source>
</evidence>
<dbReference type="PROSITE" id="PS00211">
    <property type="entry name" value="ABC_TRANSPORTER_1"/>
    <property type="match status" value="1"/>
</dbReference>
<keyword evidence="2" id="KW-0547">Nucleotide-binding</keyword>
<dbReference type="EMBL" id="BJWK01000003">
    <property type="protein sequence ID" value="GEM07695.1"/>
    <property type="molecule type" value="Genomic_DNA"/>
</dbReference>
<dbReference type="InterPro" id="IPR050611">
    <property type="entry name" value="ABCF"/>
</dbReference>
<reference evidence="6 7" key="1">
    <citation type="submission" date="2019-07" db="EMBL/GenBank/DDBJ databases">
        <title>Rhodotorula toruloides NBRC10032 genome sequencing.</title>
        <authorList>
            <person name="Shida Y."/>
            <person name="Takaku H."/>
            <person name="Ogasawara W."/>
            <person name="Mori K."/>
        </authorList>
    </citation>
    <scope>NUCLEOTIDE SEQUENCE [LARGE SCALE GENOMIC DNA]</scope>
    <source>
        <strain evidence="6 7">NBRC10032</strain>
    </source>
</reference>
<feature type="domain" description="ABC transporter" evidence="5">
    <location>
        <begin position="36"/>
        <end position="356"/>
    </location>
</feature>
<feature type="region of interest" description="Disordered" evidence="4">
    <location>
        <begin position="380"/>
        <end position="399"/>
    </location>
</feature>
<feature type="domain" description="ABC transporter" evidence="5">
    <location>
        <begin position="457"/>
        <end position="687"/>
    </location>
</feature>
<organism evidence="6 7">
    <name type="scientific">Rhodotorula toruloides</name>
    <name type="common">Yeast</name>
    <name type="synonym">Rhodosporidium toruloides</name>
    <dbReference type="NCBI Taxonomy" id="5286"/>
    <lineage>
        <taxon>Eukaryota</taxon>
        <taxon>Fungi</taxon>
        <taxon>Dikarya</taxon>
        <taxon>Basidiomycota</taxon>
        <taxon>Pucciniomycotina</taxon>
        <taxon>Microbotryomycetes</taxon>
        <taxon>Sporidiobolales</taxon>
        <taxon>Sporidiobolaceae</taxon>
        <taxon>Rhodotorula</taxon>
    </lineage>
</organism>
<dbReference type="InterPro" id="IPR003439">
    <property type="entry name" value="ABC_transporter-like_ATP-bd"/>
</dbReference>
<feature type="compositionally biased region" description="Basic and acidic residues" evidence="4">
    <location>
        <begin position="1"/>
        <end position="10"/>
    </location>
</feature>
<dbReference type="PROSITE" id="PS50893">
    <property type="entry name" value="ABC_TRANSPORTER_2"/>
    <property type="match status" value="2"/>
</dbReference>
<dbReference type="Gene3D" id="3.40.50.300">
    <property type="entry name" value="P-loop containing nucleotide triphosphate hydrolases"/>
    <property type="match status" value="3"/>
</dbReference>
<proteinExistence type="predicted"/>
<dbReference type="GO" id="GO:0005524">
    <property type="term" value="F:ATP binding"/>
    <property type="evidence" value="ECO:0007669"/>
    <property type="project" value="UniProtKB-KW"/>
</dbReference>
<dbReference type="GO" id="GO:0016887">
    <property type="term" value="F:ATP hydrolysis activity"/>
    <property type="evidence" value="ECO:0007669"/>
    <property type="project" value="InterPro"/>
</dbReference>
<dbReference type="Proteomes" id="UP000321518">
    <property type="component" value="Unassembled WGS sequence"/>
</dbReference>
<gene>
    <name evidence="6" type="ORF">Rt10032_c03g1712</name>
</gene>
<evidence type="ECO:0000313" key="7">
    <source>
        <dbReference type="Proteomes" id="UP000321518"/>
    </source>
</evidence>
<dbReference type="SMART" id="SM00382">
    <property type="entry name" value="AAA"/>
    <property type="match status" value="2"/>
</dbReference>
<protein>
    <submittedName>
        <fullName evidence="6">Iron complex transport system ATP-binding protein</fullName>
    </submittedName>
</protein>
<comment type="caution">
    <text evidence="6">The sequence shown here is derived from an EMBL/GenBank/DDBJ whole genome shotgun (WGS) entry which is preliminary data.</text>
</comment>
<dbReference type="CDD" id="cd03221">
    <property type="entry name" value="ABCF_EF-3"/>
    <property type="match status" value="1"/>
</dbReference>
<name>A0A511KCI9_RHOTO</name>
<dbReference type="AlphaFoldDB" id="A0A511KCI9"/>
<accession>A0A511KCI9</accession>
<feature type="region of interest" description="Disordered" evidence="4">
    <location>
        <begin position="1"/>
        <end position="24"/>
    </location>
</feature>